<dbReference type="PROSITE" id="PS50109">
    <property type="entry name" value="HIS_KIN"/>
    <property type="match status" value="1"/>
</dbReference>
<dbReference type="PROSITE" id="PS50885">
    <property type="entry name" value="HAMP"/>
    <property type="match status" value="1"/>
</dbReference>
<evidence type="ECO:0000256" key="4">
    <source>
        <dbReference type="ARBA" id="ARBA00022475"/>
    </source>
</evidence>
<comment type="catalytic activity">
    <reaction evidence="1">
        <text>ATP + protein L-histidine = ADP + protein N-phospho-L-histidine.</text>
        <dbReference type="EC" id="2.7.13.3"/>
    </reaction>
</comment>
<dbReference type="Gene3D" id="6.10.340.10">
    <property type="match status" value="1"/>
</dbReference>
<evidence type="ECO:0000256" key="6">
    <source>
        <dbReference type="ARBA" id="ARBA00022679"/>
    </source>
</evidence>
<feature type="domain" description="HAMP" evidence="17">
    <location>
        <begin position="176"/>
        <end position="230"/>
    </location>
</feature>
<organism evidence="18 19">
    <name type="scientific">Flectobacillus roseus</name>
    <dbReference type="NCBI Taxonomy" id="502259"/>
    <lineage>
        <taxon>Bacteria</taxon>
        <taxon>Pseudomonadati</taxon>
        <taxon>Bacteroidota</taxon>
        <taxon>Cytophagia</taxon>
        <taxon>Cytophagales</taxon>
        <taxon>Flectobacillaceae</taxon>
        <taxon>Flectobacillus</taxon>
    </lineage>
</organism>
<dbReference type="EC" id="2.7.13.3" evidence="3"/>
<dbReference type="InterPro" id="IPR036097">
    <property type="entry name" value="HisK_dim/P_sf"/>
</dbReference>
<comment type="subcellular location">
    <subcellularLocation>
        <location evidence="2">Cell membrane</location>
        <topology evidence="2">Multi-pass membrane protein</topology>
    </subcellularLocation>
</comment>
<dbReference type="EMBL" id="JASHIF010000033">
    <property type="protein sequence ID" value="MDI9862555.1"/>
    <property type="molecule type" value="Genomic_DNA"/>
</dbReference>
<dbReference type="Pfam" id="PF00512">
    <property type="entry name" value="HisKA"/>
    <property type="match status" value="1"/>
</dbReference>
<dbReference type="InterPro" id="IPR003594">
    <property type="entry name" value="HATPase_dom"/>
</dbReference>
<dbReference type="Gene3D" id="3.30.565.10">
    <property type="entry name" value="Histidine kinase-like ATPase, C-terminal domain"/>
    <property type="match status" value="1"/>
</dbReference>
<dbReference type="PANTHER" id="PTHR45528">
    <property type="entry name" value="SENSOR HISTIDINE KINASE CPXA"/>
    <property type="match status" value="1"/>
</dbReference>
<evidence type="ECO:0000256" key="11">
    <source>
        <dbReference type="ARBA" id="ARBA00022989"/>
    </source>
</evidence>
<keyword evidence="13 15" id="KW-0472">Membrane</keyword>
<dbReference type="InterPro" id="IPR005467">
    <property type="entry name" value="His_kinase_dom"/>
</dbReference>
<keyword evidence="9 18" id="KW-0418">Kinase</keyword>
<keyword evidence="14" id="KW-0175">Coiled coil</keyword>
<proteinExistence type="predicted"/>
<evidence type="ECO:0000256" key="1">
    <source>
        <dbReference type="ARBA" id="ARBA00000085"/>
    </source>
</evidence>
<evidence type="ECO:0000259" key="16">
    <source>
        <dbReference type="PROSITE" id="PS50109"/>
    </source>
</evidence>
<feature type="coiled-coil region" evidence="14">
    <location>
        <begin position="204"/>
        <end position="231"/>
    </location>
</feature>
<keyword evidence="4" id="KW-1003">Cell membrane</keyword>
<dbReference type="PANTHER" id="PTHR45528:SF1">
    <property type="entry name" value="SENSOR HISTIDINE KINASE CPXA"/>
    <property type="match status" value="1"/>
</dbReference>
<gene>
    <name evidence="18" type="ORF">QM524_25240</name>
</gene>
<keyword evidence="8" id="KW-0547">Nucleotide-binding</keyword>
<dbReference type="InterPro" id="IPR050398">
    <property type="entry name" value="HssS/ArlS-like"/>
</dbReference>
<evidence type="ECO:0000259" key="17">
    <source>
        <dbReference type="PROSITE" id="PS50885"/>
    </source>
</evidence>
<evidence type="ECO:0000256" key="9">
    <source>
        <dbReference type="ARBA" id="ARBA00022777"/>
    </source>
</evidence>
<evidence type="ECO:0000256" key="5">
    <source>
        <dbReference type="ARBA" id="ARBA00022553"/>
    </source>
</evidence>
<protein>
    <recommendedName>
        <fullName evidence="3">histidine kinase</fullName>
        <ecNumber evidence="3">2.7.13.3</ecNumber>
    </recommendedName>
</protein>
<dbReference type="SMART" id="SM00388">
    <property type="entry name" value="HisKA"/>
    <property type="match status" value="1"/>
</dbReference>
<dbReference type="GO" id="GO:0016301">
    <property type="term" value="F:kinase activity"/>
    <property type="evidence" value="ECO:0007669"/>
    <property type="project" value="UniProtKB-KW"/>
</dbReference>
<dbReference type="InterPro" id="IPR003661">
    <property type="entry name" value="HisK_dim/P_dom"/>
</dbReference>
<feature type="transmembrane region" description="Helical" evidence="15">
    <location>
        <begin position="7"/>
        <end position="28"/>
    </location>
</feature>
<keyword evidence="5" id="KW-0597">Phosphoprotein</keyword>
<reference evidence="18 19" key="1">
    <citation type="submission" date="2023-05" db="EMBL/GenBank/DDBJ databases">
        <title>Novel species of genus Flectobacillus isolated from stream in China.</title>
        <authorList>
            <person name="Lu H."/>
        </authorList>
    </citation>
    <scope>NUCLEOTIDE SEQUENCE [LARGE SCALE GENOMIC DNA]</scope>
    <source>
        <strain evidence="18 19">KCTC 42575</strain>
    </source>
</reference>
<keyword evidence="19" id="KW-1185">Reference proteome</keyword>
<dbReference type="Gene3D" id="1.10.287.130">
    <property type="match status" value="1"/>
</dbReference>
<evidence type="ECO:0000256" key="7">
    <source>
        <dbReference type="ARBA" id="ARBA00022692"/>
    </source>
</evidence>
<dbReference type="InterPro" id="IPR003660">
    <property type="entry name" value="HAMP_dom"/>
</dbReference>
<keyword evidence="10" id="KW-0067">ATP-binding</keyword>
<keyword evidence="11 15" id="KW-1133">Transmembrane helix</keyword>
<sequence>MTIKQRIIIAFLFVVSAILILFSLYVYFSYESYRENLMHDRLNSRTEATKRFVKSLSRFKKEFFFPLSEQYEAVYDDKNKIVYTSDANHDYFPETSLLNQIRAEKKVYFTYHNTRLGYPKEGLGISYWQNGRVFVVIVTAYDLHGHNMSDTLRYSIFIGNLLALIIISLTGYFFSKRAMQPFDRLNAQLGEAAISDFGFRIKNFENEQNEASVLADAINQLLEKIQKLGENQKRFISYASHELRTPLTITKGVLQTSLAYDQSEEAQKNSIQEALLQVDRAIDLSNNLLYLTEVESISSPIFMHSINILELVMDTIDVINQKYPKQFLNFKIDDSFTESEEGELVNGMLHLLRSALINVLDNACKYSNKKPIEVTLSKDDTFIKIEIRDQGIGISREDIQNVFLPMMRGKNSTHIQGSGIGLTLVKKIIELHKGKFDIQSEINQGTCVCILLPIA</sequence>
<keyword evidence="7 15" id="KW-0812">Transmembrane</keyword>
<dbReference type="SMART" id="SM00387">
    <property type="entry name" value="HATPase_c"/>
    <property type="match status" value="1"/>
</dbReference>
<evidence type="ECO:0000256" key="10">
    <source>
        <dbReference type="ARBA" id="ARBA00022840"/>
    </source>
</evidence>
<dbReference type="InterPro" id="IPR004358">
    <property type="entry name" value="Sig_transdc_His_kin-like_C"/>
</dbReference>
<evidence type="ECO:0000256" key="13">
    <source>
        <dbReference type="ARBA" id="ARBA00023136"/>
    </source>
</evidence>
<dbReference type="Proteomes" id="UP001236507">
    <property type="component" value="Unassembled WGS sequence"/>
</dbReference>
<dbReference type="InterPro" id="IPR036890">
    <property type="entry name" value="HATPase_C_sf"/>
</dbReference>
<feature type="domain" description="Histidine kinase" evidence="16">
    <location>
        <begin position="238"/>
        <end position="455"/>
    </location>
</feature>
<keyword evidence="6" id="KW-0808">Transferase</keyword>
<evidence type="ECO:0000313" key="18">
    <source>
        <dbReference type="EMBL" id="MDI9862555.1"/>
    </source>
</evidence>
<evidence type="ECO:0000313" key="19">
    <source>
        <dbReference type="Proteomes" id="UP001236507"/>
    </source>
</evidence>
<evidence type="ECO:0000256" key="15">
    <source>
        <dbReference type="SAM" id="Phobius"/>
    </source>
</evidence>
<comment type="caution">
    <text evidence="18">The sequence shown here is derived from an EMBL/GenBank/DDBJ whole genome shotgun (WGS) entry which is preliminary data.</text>
</comment>
<dbReference type="CDD" id="cd00082">
    <property type="entry name" value="HisKA"/>
    <property type="match status" value="1"/>
</dbReference>
<feature type="transmembrane region" description="Helical" evidence="15">
    <location>
        <begin position="154"/>
        <end position="174"/>
    </location>
</feature>
<dbReference type="SUPFAM" id="SSF55874">
    <property type="entry name" value="ATPase domain of HSP90 chaperone/DNA topoisomerase II/histidine kinase"/>
    <property type="match status" value="1"/>
</dbReference>
<evidence type="ECO:0000256" key="14">
    <source>
        <dbReference type="SAM" id="Coils"/>
    </source>
</evidence>
<evidence type="ECO:0000256" key="3">
    <source>
        <dbReference type="ARBA" id="ARBA00012438"/>
    </source>
</evidence>
<dbReference type="Pfam" id="PF02518">
    <property type="entry name" value="HATPase_c"/>
    <property type="match status" value="1"/>
</dbReference>
<evidence type="ECO:0000256" key="2">
    <source>
        <dbReference type="ARBA" id="ARBA00004651"/>
    </source>
</evidence>
<keyword evidence="12" id="KW-0902">Two-component regulatory system</keyword>
<evidence type="ECO:0000256" key="8">
    <source>
        <dbReference type="ARBA" id="ARBA00022741"/>
    </source>
</evidence>
<name>A0ABT6YGA7_9BACT</name>
<dbReference type="SUPFAM" id="SSF47384">
    <property type="entry name" value="Homodimeric domain of signal transducing histidine kinase"/>
    <property type="match status" value="1"/>
</dbReference>
<dbReference type="RefSeq" id="WP_283346793.1">
    <property type="nucleotide sequence ID" value="NZ_JASHIF010000033.1"/>
</dbReference>
<accession>A0ABT6YGA7</accession>
<dbReference type="PRINTS" id="PR00344">
    <property type="entry name" value="BCTRLSENSOR"/>
</dbReference>
<evidence type="ECO:0000256" key="12">
    <source>
        <dbReference type="ARBA" id="ARBA00023012"/>
    </source>
</evidence>